<dbReference type="EMBL" id="SRRZ01000160">
    <property type="protein sequence ID" value="NQE37910.1"/>
    <property type="molecule type" value="Genomic_DNA"/>
</dbReference>
<comment type="caution">
    <text evidence="1">The sequence shown here is derived from an EMBL/GenBank/DDBJ whole genome shotgun (WGS) entry which is preliminary data.</text>
</comment>
<evidence type="ECO:0000313" key="1">
    <source>
        <dbReference type="EMBL" id="NQE37910.1"/>
    </source>
</evidence>
<proteinExistence type="predicted"/>
<accession>A0ABX2D8G4</accession>
<keyword evidence="2" id="KW-1185">Reference proteome</keyword>
<organism evidence="1 2">
    <name type="scientific">Microcoleus asticus IPMA8</name>
    <dbReference type="NCBI Taxonomy" id="2563858"/>
    <lineage>
        <taxon>Bacteria</taxon>
        <taxon>Bacillati</taxon>
        <taxon>Cyanobacteriota</taxon>
        <taxon>Cyanophyceae</taxon>
        <taxon>Oscillatoriophycideae</taxon>
        <taxon>Oscillatoriales</taxon>
        <taxon>Microcoleaceae</taxon>
        <taxon>Microcoleus</taxon>
        <taxon>Microcoleus asticus</taxon>
    </lineage>
</organism>
<reference evidence="1 2" key="1">
    <citation type="journal article" date="2020" name="Sci. Rep.">
        <title>A novel cyanobacterial geosmin producer, revising GeoA distribution and dispersion patterns in Bacteria.</title>
        <authorList>
            <person name="Churro C."/>
            <person name="Semedo-Aguiar A.P."/>
            <person name="Silva A.D."/>
            <person name="Pereira-Leal J.B."/>
            <person name="Leite R.B."/>
        </authorList>
    </citation>
    <scope>NUCLEOTIDE SEQUENCE [LARGE SCALE GENOMIC DNA]</scope>
    <source>
        <strain evidence="1 2">IPMA8</strain>
    </source>
</reference>
<evidence type="ECO:0000313" key="2">
    <source>
        <dbReference type="Proteomes" id="UP000702425"/>
    </source>
</evidence>
<protein>
    <submittedName>
        <fullName evidence="1">Uncharacterized protein</fullName>
    </submittedName>
</protein>
<sequence length="51" mass="4979">MVTVGATVSITMALLAPNELVAAGAGKVSVASLVAASLIVPPFSARAAVER</sequence>
<dbReference type="Proteomes" id="UP000702425">
    <property type="component" value="Unassembled WGS sequence"/>
</dbReference>
<name>A0ABX2D8G4_9CYAN</name>
<gene>
    <name evidence="1" type="ORF">E5S67_05691</name>
</gene>